<evidence type="ECO:0000256" key="4">
    <source>
        <dbReference type="ARBA" id="ARBA00022490"/>
    </source>
</evidence>
<keyword evidence="9" id="KW-0001">2Fe-2S</keyword>
<comment type="cofactor">
    <cofactor evidence="1 9">
        <name>[4Fe-4S] cluster</name>
        <dbReference type="ChEBI" id="CHEBI:49883"/>
    </cofactor>
</comment>
<dbReference type="EMBL" id="BTFZ01000019">
    <property type="protein sequence ID" value="GMM38351.1"/>
    <property type="molecule type" value="Genomic_DNA"/>
</dbReference>
<organism evidence="13 14">
    <name type="scientific">Saccharomycopsis crataegensis</name>
    <dbReference type="NCBI Taxonomy" id="43959"/>
    <lineage>
        <taxon>Eukaryota</taxon>
        <taxon>Fungi</taxon>
        <taxon>Dikarya</taxon>
        <taxon>Ascomycota</taxon>
        <taxon>Saccharomycotina</taxon>
        <taxon>Saccharomycetes</taxon>
        <taxon>Saccharomycopsidaceae</taxon>
        <taxon>Saccharomycopsis</taxon>
    </lineage>
</organism>
<keyword evidence="3 9" id="KW-0004">4Fe-4S</keyword>
<feature type="binding site" evidence="9">
    <location>
        <position position="258"/>
    </location>
    <ligand>
        <name>[2Fe-2S] cluster</name>
        <dbReference type="ChEBI" id="CHEBI:190135"/>
    </ligand>
</feature>
<protein>
    <submittedName>
        <fullName evidence="13">Electron carrier</fullName>
    </submittedName>
</protein>
<dbReference type="InterPro" id="IPR007785">
    <property type="entry name" value="Anamorsin"/>
</dbReference>
<feature type="short sequence motif" description="Cx2C motif 1" evidence="9">
    <location>
        <begin position="302"/>
        <end position="305"/>
    </location>
</feature>
<feature type="coiled-coil region" evidence="10">
    <location>
        <begin position="256"/>
        <end position="283"/>
    </location>
</feature>
<keyword evidence="6 9" id="KW-0408">Iron</keyword>
<keyword evidence="4 9" id="KW-0963">Cytoplasm</keyword>
<keyword evidence="7 9" id="KW-0411">Iron-sulfur</keyword>
<comment type="domain">
    <text evidence="9">The N-terminal domain has structural similarity with S-adenosyl-L-methionine-dependent methyltransferases, but does not bind S-adenosyl-L-methionine. It is required for correct assembly of the 2 Fe-S clusters.</text>
</comment>
<evidence type="ECO:0000259" key="12">
    <source>
        <dbReference type="Pfam" id="PF16803"/>
    </source>
</evidence>
<feature type="binding site" evidence="9">
    <location>
        <position position="302"/>
    </location>
    <ligand>
        <name>[4Fe-4S] cluster</name>
        <dbReference type="ChEBI" id="CHEBI:49883"/>
    </ligand>
</feature>
<proteinExistence type="inferred from homology"/>
<dbReference type="AlphaFoldDB" id="A0AAV5QUH2"/>
<feature type="binding site" evidence="9">
    <location>
        <position position="256"/>
    </location>
    <ligand>
        <name>[2Fe-2S] cluster</name>
        <dbReference type="ChEBI" id="CHEBI:190135"/>
    </ligand>
</feature>
<feature type="domain" description="Fe-S cluster assembly protein Dre2 N-terminal" evidence="12">
    <location>
        <begin position="36"/>
        <end position="162"/>
    </location>
</feature>
<dbReference type="Proteomes" id="UP001360560">
    <property type="component" value="Unassembled WGS sequence"/>
</dbReference>
<dbReference type="HAMAP" id="MF_03115">
    <property type="entry name" value="Anamorsin"/>
    <property type="match status" value="1"/>
</dbReference>
<dbReference type="GO" id="GO:0051537">
    <property type="term" value="F:2 iron, 2 sulfur cluster binding"/>
    <property type="evidence" value="ECO:0007669"/>
    <property type="project" value="UniProtKB-UniRule"/>
</dbReference>
<dbReference type="InterPro" id="IPR031838">
    <property type="entry name" value="Dre2_N"/>
</dbReference>
<reference evidence="13 14" key="1">
    <citation type="journal article" date="2023" name="Elife">
        <title>Identification of key yeast species and microbe-microbe interactions impacting larval growth of Drosophila in the wild.</title>
        <authorList>
            <person name="Mure A."/>
            <person name="Sugiura Y."/>
            <person name="Maeda R."/>
            <person name="Honda K."/>
            <person name="Sakurai N."/>
            <person name="Takahashi Y."/>
            <person name="Watada M."/>
            <person name="Katoh T."/>
            <person name="Gotoh A."/>
            <person name="Gotoh Y."/>
            <person name="Taniguchi I."/>
            <person name="Nakamura K."/>
            <person name="Hayashi T."/>
            <person name="Katayama T."/>
            <person name="Uemura T."/>
            <person name="Hattori Y."/>
        </authorList>
    </citation>
    <scope>NUCLEOTIDE SEQUENCE [LARGE SCALE GENOMIC DNA]</scope>
    <source>
        <strain evidence="13 14">SC-9</strain>
    </source>
</reference>
<feature type="short sequence motif" description="Cx2C motif 2" evidence="9">
    <location>
        <begin position="313"/>
        <end position="316"/>
    </location>
</feature>
<evidence type="ECO:0000313" key="13">
    <source>
        <dbReference type="EMBL" id="GMM38351.1"/>
    </source>
</evidence>
<dbReference type="Pfam" id="PF16803">
    <property type="entry name" value="DRE2_N"/>
    <property type="match status" value="1"/>
</dbReference>
<evidence type="ECO:0000256" key="10">
    <source>
        <dbReference type="SAM" id="Coils"/>
    </source>
</evidence>
<evidence type="ECO:0000256" key="5">
    <source>
        <dbReference type="ARBA" id="ARBA00022723"/>
    </source>
</evidence>
<comment type="domain">
    <text evidence="9">The C-terminal domain binds 2 Fe-S clusters but is otherwise mostly in an intrinsically disordered conformation.</text>
</comment>
<comment type="domain">
    <text evidence="9">The twin Cx2C motifs are involved in the recognition by the mitochondrial MIA40-ERV1 disulfide relay system. The formation of 2 disulfide bonds in the Cx2C motifs through dithiol/disulfide exchange reactions effectively traps the protein in the mitochondrial intermembrane space.</text>
</comment>
<dbReference type="GO" id="GO:0005758">
    <property type="term" value="C:mitochondrial intermembrane space"/>
    <property type="evidence" value="ECO:0007669"/>
    <property type="project" value="UniProtKB-SubCell"/>
</dbReference>
<sequence>MSQKVLFVLDPSIIQESATKIALIKKLLGYAYPTCLVDQYNINLIFLREKQQNVAYDSYSYVYYLNSSNFAEILSFLLGQVKIDDLPTEVQQLCKDYRHEEASTAYEISDEVLKTLYRLMKPDGKFYMTNDALTLNGIMAGFLADGKFWVKPNNQAVSIPLKKKSPTSNSTANANPLKLKFSKFKKATTTVPAAAKEITDLRNKLQFFDSNDDLIDENDLLDELALSAPIKLTSVKCVFDDDGLPVKRRKKACKNCSCGLKELEEQEIEAQEAERNKNAVKLTSQEITEIDFTVEGDKVGGCGSCALGDAFRCDGCPYLGLPAFKPGQAISISGMDDDF</sequence>
<keyword evidence="10" id="KW-0175">Coiled coil</keyword>
<evidence type="ECO:0000256" key="2">
    <source>
        <dbReference type="ARBA" id="ARBA00008169"/>
    </source>
</evidence>
<evidence type="ECO:0000256" key="1">
    <source>
        <dbReference type="ARBA" id="ARBA00001966"/>
    </source>
</evidence>
<dbReference type="GO" id="GO:0009055">
    <property type="term" value="F:electron transfer activity"/>
    <property type="evidence" value="ECO:0007669"/>
    <property type="project" value="UniProtKB-UniRule"/>
</dbReference>
<feature type="binding site" evidence="9">
    <location>
        <position position="316"/>
    </location>
    <ligand>
        <name>[4Fe-4S] cluster</name>
        <dbReference type="ChEBI" id="CHEBI:49883"/>
    </ligand>
</feature>
<dbReference type="GO" id="GO:0051539">
    <property type="term" value="F:4 iron, 4 sulfur cluster binding"/>
    <property type="evidence" value="ECO:0007669"/>
    <property type="project" value="UniProtKB-KW"/>
</dbReference>
<feature type="binding site" evidence="9">
    <location>
        <position position="253"/>
    </location>
    <ligand>
        <name>[2Fe-2S] cluster</name>
        <dbReference type="ChEBI" id="CHEBI:190135"/>
    </ligand>
</feature>
<feature type="binding site" evidence="9">
    <location>
        <position position="313"/>
    </location>
    <ligand>
        <name>[4Fe-4S] cluster</name>
        <dbReference type="ChEBI" id="CHEBI:49883"/>
    </ligand>
</feature>
<feature type="binding site" evidence="9">
    <location>
        <position position="237"/>
    </location>
    <ligand>
        <name>[2Fe-2S] cluster</name>
        <dbReference type="ChEBI" id="CHEBI:190135"/>
    </ligand>
</feature>
<accession>A0AAV5QUH2</accession>
<name>A0AAV5QUH2_9ASCO</name>
<dbReference type="GO" id="GO:0046872">
    <property type="term" value="F:metal ion binding"/>
    <property type="evidence" value="ECO:0007669"/>
    <property type="project" value="UniProtKB-KW"/>
</dbReference>
<comment type="cofactor">
    <cofactor evidence="9">
        <name>[2Fe-2S] cluster</name>
        <dbReference type="ChEBI" id="CHEBI:190135"/>
    </cofactor>
</comment>
<evidence type="ECO:0000259" key="11">
    <source>
        <dbReference type="Pfam" id="PF05093"/>
    </source>
</evidence>
<dbReference type="RefSeq" id="XP_064855347.1">
    <property type="nucleotide sequence ID" value="XM_064999275.1"/>
</dbReference>
<evidence type="ECO:0000256" key="7">
    <source>
        <dbReference type="ARBA" id="ARBA00023014"/>
    </source>
</evidence>
<gene>
    <name evidence="13" type="ORF">DASC09_056900</name>
</gene>
<dbReference type="GO" id="GO:0016226">
    <property type="term" value="P:iron-sulfur cluster assembly"/>
    <property type="evidence" value="ECO:0007669"/>
    <property type="project" value="UniProtKB-UniRule"/>
</dbReference>
<keyword evidence="8 9" id="KW-0496">Mitochondrion</keyword>
<feature type="binding site" evidence="9">
    <location>
        <position position="305"/>
    </location>
    <ligand>
        <name>[4Fe-4S] cluster</name>
        <dbReference type="ChEBI" id="CHEBI:49883"/>
    </ligand>
</feature>
<evidence type="ECO:0000256" key="3">
    <source>
        <dbReference type="ARBA" id="ARBA00022485"/>
    </source>
</evidence>
<comment type="subcellular location">
    <subcellularLocation>
        <location evidence="9">Cytoplasm</location>
    </subcellularLocation>
    <subcellularLocation>
        <location evidence="9">Mitochondrion intermembrane space</location>
    </subcellularLocation>
</comment>
<keyword evidence="5 9" id="KW-0479">Metal-binding</keyword>
<dbReference type="PANTHER" id="PTHR13273:SF14">
    <property type="entry name" value="ANAMORSIN"/>
    <property type="match status" value="1"/>
</dbReference>
<comment type="similarity">
    <text evidence="2 9">Belongs to the anamorsin family.</text>
</comment>
<dbReference type="Gene3D" id="3.40.50.11000">
    <property type="entry name" value="Fe-S cluster assembly protein Dre2, N-terminal domain"/>
    <property type="match status" value="1"/>
</dbReference>
<evidence type="ECO:0000313" key="14">
    <source>
        <dbReference type="Proteomes" id="UP001360560"/>
    </source>
</evidence>
<dbReference type="Pfam" id="PF05093">
    <property type="entry name" value="CIAPIN1"/>
    <property type="match status" value="1"/>
</dbReference>
<dbReference type="PANTHER" id="PTHR13273">
    <property type="entry name" value="ANAMORSIN"/>
    <property type="match status" value="1"/>
</dbReference>
<comment type="caution">
    <text evidence="9">Lacks conserved residue(s) required for the propagation of feature annotation.</text>
</comment>
<feature type="domain" description="Anamorsin C-terminal" evidence="11">
    <location>
        <begin position="246"/>
        <end position="332"/>
    </location>
</feature>
<keyword evidence="14" id="KW-1185">Reference proteome</keyword>
<feature type="region of interest" description="Fe-S binding site B" evidence="9">
    <location>
        <begin position="302"/>
        <end position="316"/>
    </location>
</feature>
<evidence type="ECO:0000256" key="8">
    <source>
        <dbReference type="ARBA" id="ARBA00023128"/>
    </source>
</evidence>
<evidence type="ECO:0000256" key="9">
    <source>
        <dbReference type="HAMAP-Rule" id="MF_03115"/>
    </source>
</evidence>
<dbReference type="InterPro" id="IPR046408">
    <property type="entry name" value="CIAPIN1"/>
</dbReference>
<comment type="caution">
    <text evidence="13">The sequence shown here is derived from an EMBL/GenBank/DDBJ whole genome shotgun (WGS) entry which is preliminary data.</text>
</comment>
<evidence type="ECO:0000256" key="6">
    <source>
        <dbReference type="ARBA" id="ARBA00023004"/>
    </source>
</evidence>
<dbReference type="GeneID" id="90076340"/>